<comment type="caution">
    <text evidence="5">The sequence shown here is derived from an EMBL/GenBank/DDBJ whole genome shotgun (WGS) entry which is preliminary data.</text>
</comment>
<evidence type="ECO:0000256" key="3">
    <source>
        <dbReference type="RuleBase" id="RU000363"/>
    </source>
</evidence>
<feature type="domain" description="Ketoreductase" evidence="4">
    <location>
        <begin position="6"/>
        <end position="181"/>
    </location>
</feature>
<dbReference type="PANTHER" id="PTHR44196:SF1">
    <property type="entry name" value="DEHYDROGENASE_REDUCTASE SDR FAMILY MEMBER 7B"/>
    <property type="match status" value="1"/>
</dbReference>
<dbReference type="PROSITE" id="PS00061">
    <property type="entry name" value="ADH_SHORT"/>
    <property type="match status" value="1"/>
</dbReference>
<dbReference type="Gene3D" id="3.40.50.720">
    <property type="entry name" value="NAD(P)-binding Rossmann-like Domain"/>
    <property type="match status" value="1"/>
</dbReference>
<evidence type="ECO:0000256" key="1">
    <source>
        <dbReference type="ARBA" id="ARBA00006484"/>
    </source>
</evidence>
<dbReference type="Pfam" id="PF00106">
    <property type="entry name" value="adh_short"/>
    <property type="match status" value="1"/>
</dbReference>
<dbReference type="PANTHER" id="PTHR44196">
    <property type="entry name" value="DEHYDROGENASE/REDUCTASE SDR FAMILY MEMBER 7B"/>
    <property type="match status" value="1"/>
</dbReference>
<evidence type="ECO:0000313" key="5">
    <source>
        <dbReference type="EMBL" id="MBE9030394.1"/>
    </source>
</evidence>
<dbReference type="PRINTS" id="PR00081">
    <property type="entry name" value="GDHRDH"/>
</dbReference>
<keyword evidence="6" id="KW-1185">Reference proteome</keyword>
<dbReference type="AlphaFoldDB" id="A0A928Z387"/>
<name>A0A928Z387_9CYAN</name>
<dbReference type="SUPFAM" id="SSF51735">
    <property type="entry name" value="NAD(P)-binding Rossmann-fold domains"/>
    <property type="match status" value="1"/>
</dbReference>
<dbReference type="InterPro" id="IPR002347">
    <property type="entry name" value="SDR_fam"/>
</dbReference>
<dbReference type="InterPro" id="IPR036291">
    <property type="entry name" value="NAD(P)-bd_dom_sf"/>
</dbReference>
<reference evidence="5" key="1">
    <citation type="submission" date="2020-10" db="EMBL/GenBank/DDBJ databases">
        <authorList>
            <person name="Castelo-Branco R."/>
            <person name="Eusebio N."/>
            <person name="Adriana R."/>
            <person name="Vieira A."/>
            <person name="Brugerolle De Fraissinette N."/>
            <person name="Rezende De Castro R."/>
            <person name="Schneider M.P."/>
            <person name="Vasconcelos V."/>
            <person name="Leao P.N."/>
        </authorList>
    </citation>
    <scope>NUCLEOTIDE SEQUENCE</scope>
    <source>
        <strain evidence="5">LEGE 11480</strain>
    </source>
</reference>
<dbReference type="PRINTS" id="PR00080">
    <property type="entry name" value="SDRFAMILY"/>
</dbReference>
<evidence type="ECO:0000259" key="4">
    <source>
        <dbReference type="SMART" id="SM00822"/>
    </source>
</evidence>
<dbReference type="Proteomes" id="UP000625316">
    <property type="component" value="Unassembled WGS sequence"/>
</dbReference>
<keyword evidence="2" id="KW-0560">Oxidoreductase</keyword>
<proteinExistence type="inferred from homology"/>
<evidence type="ECO:0000313" key="6">
    <source>
        <dbReference type="Proteomes" id="UP000625316"/>
    </source>
</evidence>
<dbReference type="EMBL" id="JADEXQ010000035">
    <property type="protein sequence ID" value="MBE9030394.1"/>
    <property type="molecule type" value="Genomic_DNA"/>
</dbReference>
<gene>
    <name evidence="5" type="ORF">IQ266_11690</name>
</gene>
<dbReference type="GO" id="GO:0016491">
    <property type="term" value="F:oxidoreductase activity"/>
    <property type="evidence" value="ECO:0007669"/>
    <property type="project" value="UniProtKB-KW"/>
</dbReference>
<organism evidence="5 6">
    <name type="scientific">Romeriopsis navalis LEGE 11480</name>
    <dbReference type="NCBI Taxonomy" id="2777977"/>
    <lineage>
        <taxon>Bacteria</taxon>
        <taxon>Bacillati</taxon>
        <taxon>Cyanobacteriota</taxon>
        <taxon>Cyanophyceae</taxon>
        <taxon>Leptolyngbyales</taxon>
        <taxon>Leptolyngbyaceae</taxon>
        <taxon>Romeriopsis</taxon>
        <taxon>Romeriopsis navalis</taxon>
    </lineage>
</organism>
<comment type="similarity">
    <text evidence="1 3">Belongs to the short-chain dehydrogenases/reductases (SDR) family.</text>
</comment>
<accession>A0A928Z387</accession>
<dbReference type="SMART" id="SM00822">
    <property type="entry name" value="PKS_KR"/>
    <property type="match status" value="1"/>
</dbReference>
<dbReference type="GO" id="GO:0016020">
    <property type="term" value="C:membrane"/>
    <property type="evidence" value="ECO:0007669"/>
    <property type="project" value="TreeGrafter"/>
</dbReference>
<evidence type="ECO:0000256" key="2">
    <source>
        <dbReference type="ARBA" id="ARBA00023002"/>
    </source>
</evidence>
<sequence>MEFNQKTALVTGASRGIGRSIAIELAHQGATCLLLVARNVEQLHWVAQEIEALGVQAVPIVLDLTQSTAVDIAIAQAWRQYGPIDLLVNCAGVAYQAPFLEARREQMQAELAVNLLGMYTITQPVARRMVAKRHGKIINVSSLMGKLATPTLSTYSASKFAIVGFTQALRQELSMHNVEVSALLPSLTETDMSRHLHKFRGIVSHSPQQVAQTLSRNLNRRSAEVIVGWQGYALIWGQRLMPGITDWLIQLTMPQSLRARLKLLQRLRPKSSAA</sequence>
<protein>
    <submittedName>
        <fullName evidence="5">SDR family NAD(P)-dependent oxidoreductase</fullName>
    </submittedName>
</protein>
<dbReference type="PIRSF" id="PIRSF000126">
    <property type="entry name" value="11-beta-HSD1"/>
    <property type="match status" value="1"/>
</dbReference>
<dbReference type="CDD" id="cd05233">
    <property type="entry name" value="SDR_c"/>
    <property type="match status" value="1"/>
</dbReference>
<dbReference type="InterPro" id="IPR057326">
    <property type="entry name" value="KR_dom"/>
</dbReference>
<dbReference type="InterPro" id="IPR020904">
    <property type="entry name" value="Sc_DH/Rdtase_CS"/>
</dbReference>